<dbReference type="InterPro" id="IPR018228">
    <property type="entry name" value="DNase_TatD-rel_CS"/>
</dbReference>
<dbReference type="OrthoDB" id="6079689at2759"/>
<dbReference type="PANTHER" id="PTHR10060:SF15">
    <property type="entry name" value="DEOXYRIBONUCLEASE TATDN1"/>
    <property type="match status" value="1"/>
</dbReference>
<evidence type="ECO:0000256" key="4">
    <source>
        <dbReference type="ARBA" id="ARBA00022801"/>
    </source>
</evidence>
<dbReference type="Gene3D" id="3.20.20.140">
    <property type="entry name" value="Metal-dependent hydrolases"/>
    <property type="match status" value="1"/>
</dbReference>
<evidence type="ECO:0000256" key="5">
    <source>
        <dbReference type="PIRSR" id="PIRSR005902-1"/>
    </source>
</evidence>
<evidence type="ECO:0000313" key="7">
    <source>
        <dbReference type="EMBL" id="KAJ2808021.1"/>
    </source>
</evidence>
<dbReference type="InterPro" id="IPR050891">
    <property type="entry name" value="TatD-type_Hydrolase"/>
</dbReference>
<evidence type="ECO:0000256" key="1">
    <source>
        <dbReference type="ARBA" id="ARBA00009275"/>
    </source>
</evidence>
<dbReference type="PROSITE" id="PS01091">
    <property type="entry name" value="TATD_3"/>
    <property type="match status" value="1"/>
</dbReference>
<dbReference type="GO" id="GO:0008296">
    <property type="term" value="F:3'-5'-DNA exonuclease activity"/>
    <property type="evidence" value="ECO:0007669"/>
    <property type="project" value="TreeGrafter"/>
</dbReference>
<sequence>MKIIDIGANLTDPVFRGIYRGKRAHEDDMPRILERSRSAGVVGMMVTGGSLKESAEAVQLCRQHPGLFSTAGCHPTRSNEVDDHPGGADAYFAELRQLIDENRDKIVAVGECGLDYDRLQFSDKAAQNKYFLRQFELAEATGLPMFLHNRNTDGDFVRVIRENRHRFTGGVVHSFTGSVDEARELLALGLYIGINGCSLKTEENIAVVKEIPVDRLMLETDCPYCEIRPTHASHKLLPPASGATADKDSSGGWMAPESRKKERWDSECMVKSRNEPCMIRSVLGVLANLHDTTEETLAARIFESTCSVFFRNVQHDF</sequence>
<feature type="region of interest" description="Disordered" evidence="6">
    <location>
        <begin position="236"/>
        <end position="256"/>
    </location>
</feature>
<dbReference type="AlphaFoldDB" id="A0A9W8LWC9"/>
<dbReference type="InterPro" id="IPR032466">
    <property type="entry name" value="Metal_Hydrolase"/>
</dbReference>
<organism evidence="7 8">
    <name type="scientific">Coemansia guatemalensis</name>
    <dbReference type="NCBI Taxonomy" id="2761395"/>
    <lineage>
        <taxon>Eukaryota</taxon>
        <taxon>Fungi</taxon>
        <taxon>Fungi incertae sedis</taxon>
        <taxon>Zoopagomycota</taxon>
        <taxon>Kickxellomycotina</taxon>
        <taxon>Kickxellomycetes</taxon>
        <taxon>Kickxellales</taxon>
        <taxon>Kickxellaceae</taxon>
        <taxon>Coemansia</taxon>
    </lineage>
</organism>
<comment type="similarity">
    <text evidence="1">Belongs to the metallo-dependent hydrolases superfamily. TatD-type hydrolase family.</text>
</comment>
<feature type="binding site" evidence="5">
    <location>
        <position position="221"/>
    </location>
    <ligand>
        <name>a divalent metal cation</name>
        <dbReference type="ChEBI" id="CHEBI:60240"/>
        <label>1</label>
    </ligand>
</feature>
<reference evidence="7" key="1">
    <citation type="submission" date="2022-07" db="EMBL/GenBank/DDBJ databases">
        <title>Phylogenomic reconstructions and comparative analyses of Kickxellomycotina fungi.</title>
        <authorList>
            <person name="Reynolds N.K."/>
            <person name="Stajich J.E."/>
            <person name="Barry K."/>
            <person name="Grigoriev I.V."/>
            <person name="Crous P."/>
            <person name="Smith M.E."/>
        </authorList>
    </citation>
    <scope>NUCLEOTIDE SEQUENCE</scope>
    <source>
        <strain evidence="7">NRRL 1565</strain>
    </source>
</reference>
<dbReference type="SUPFAM" id="SSF51556">
    <property type="entry name" value="Metallo-dependent hydrolases"/>
    <property type="match status" value="1"/>
</dbReference>
<evidence type="ECO:0000256" key="3">
    <source>
        <dbReference type="ARBA" id="ARBA00022723"/>
    </source>
</evidence>
<dbReference type="PIRSF" id="PIRSF005902">
    <property type="entry name" value="DNase_TatD"/>
    <property type="match status" value="1"/>
</dbReference>
<dbReference type="PANTHER" id="PTHR10060">
    <property type="entry name" value="TATD FAMILY DEOXYRIBONUCLEASE"/>
    <property type="match status" value="1"/>
</dbReference>
<comment type="caution">
    <text evidence="7">The sequence shown here is derived from an EMBL/GenBank/DDBJ whole genome shotgun (WGS) entry which is preliminary data.</text>
</comment>
<feature type="binding site" evidence="5">
    <location>
        <position position="148"/>
    </location>
    <ligand>
        <name>a divalent metal cation</name>
        <dbReference type="ChEBI" id="CHEBI:60240"/>
        <label>2</label>
    </ligand>
</feature>
<accession>A0A9W8LWC9</accession>
<protein>
    <submittedName>
        <fullName evidence="7">Uncharacterized protein</fullName>
    </submittedName>
</protein>
<evidence type="ECO:0000313" key="8">
    <source>
        <dbReference type="Proteomes" id="UP001140094"/>
    </source>
</evidence>
<keyword evidence="2" id="KW-0540">Nuclease</keyword>
<dbReference type="CDD" id="cd01310">
    <property type="entry name" value="TatD_DNAse"/>
    <property type="match status" value="1"/>
</dbReference>
<evidence type="ECO:0000256" key="2">
    <source>
        <dbReference type="ARBA" id="ARBA00022722"/>
    </source>
</evidence>
<feature type="binding site" evidence="5">
    <location>
        <position position="111"/>
    </location>
    <ligand>
        <name>a divalent metal cation</name>
        <dbReference type="ChEBI" id="CHEBI:60240"/>
        <label>1</label>
    </ligand>
</feature>
<feature type="binding site" evidence="5">
    <location>
        <position position="173"/>
    </location>
    <ligand>
        <name>a divalent metal cation</name>
        <dbReference type="ChEBI" id="CHEBI:60240"/>
        <label>2</label>
    </ligand>
</feature>
<gene>
    <name evidence="7" type="ORF">H4R20_001041</name>
</gene>
<dbReference type="Pfam" id="PF01026">
    <property type="entry name" value="TatD_DNase"/>
    <property type="match status" value="1"/>
</dbReference>
<dbReference type="GO" id="GO:0005829">
    <property type="term" value="C:cytosol"/>
    <property type="evidence" value="ECO:0007669"/>
    <property type="project" value="TreeGrafter"/>
</dbReference>
<dbReference type="EMBL" id="JANBUO010000071">
    <property type="protein sequence ID" value="KAJ2808021.1"/>
    <property type="molecule type" value="Genomic_DNA"/>
</dbReference>
<evidence type="ECO:0000256" key="6">
    <source>
        <dbReference type="SAM" id="MobiDB-lite"/>
    </source>
</evidence>
<keyword evidence="8" id="KW-1185">Reference proteome</keyword>
<dbReference type="GO" id="GO:0046872">
    <property type="term" value="F:metal ion binding"/>
    <property type="evidence" value="ECO:0007669"/>
    <property type="project" value="UniProtKB-KW"/>
</dbReference>
<keyword evidence="3 5" id="KW-0479">Metal-binding</keyword>
<dbReference type="InterPro" id="IPR001130">
    <property type="entry name" value="TatD-like"/>
</dbReference>
<proteinExistence type="inferred from homology"/>
<keyword evidence="4" id="KW-0378">Hydrolase</keyword>
<name>A0A9W8LWC9_9FUNG</name>
<dbReference type="Proteomes" id="UP001140094">
    <property type="component" value="Unassembled WGS sequence"/>
</dbReference>